<sequence>MAVVRRSAPEVRLLARMMRAEAEGELEQGMLMVGNVGINRVRNNCSDFKNIRSIKQMIYQPTFPGSRYYAFEAVGKPTFYQKVRNRDIRLAEQAIDGRRLWPATTALWYMNPKYINRNVCVTPSWPTANTQYVGRYKAHCFYAATYKECPTFR</sequence>
<dbReference type="InterPro" id="IPR011105">
    <property type="entry name" value="Cell_wall_hydrolase_SleB"/>
</dbReference>
<dbReference type="RefSeq" id="WP_109685751.1">
    <property type="nucleotide sequence ID" value="NZ_QGGL01000001.1"/>
</dbReference>
<evidence type="ECO:0000259" key="1">
    <source>
        <dbReference type="Pfam" id="PF07486"/>
    </source>
</evidence>
<name>A0A316DED5_9BACL</name>
<dbReference type="EMBL" id="QGGL01000001">
    <property type="protein sequence ID" value="PWK16561.1"/>
    <property type="molecule type" value="Genomic_DNA"/>
</dbReference>
<reference evidence="2 3" key="1">
    <citation type="submission" date="2018-05" db="EMBL/GenBank/DDBJ databases">
        <title>Genomic Encyclopedia of Type Strains, Phase IV (KMG-IV): sequencing the most valuable type-strain genomes for metagenomic binning, comparative biology and taxonomic classification.</title>
        <authorList>
            <person name="Goeker M."/>
        </authorList>
    </citation>
    <scope>NUCLEOTIDE SEQUENCE [LARGE SCALE GENOMIC DNA]</scope>
    <source>
        <strain evidence="2 3">DSM 18773</strain>
    </source>
</reference>
<dbReference type="Proteomes" id="UP000245634">
    <property type="component" value="Unassembled WGS sequence"/>
</dbReference>
<comment type="caution">
    <text evidence="2">The sequence shown here is derived from an EMBL/GenBank/DDBJ whole genome shotgun (WGS) entry which is preliminary data.</text>
</comment>
<dbReference type="Gene3D" id="1.10.10.2520">
    <property type="entry name" value="Cell wall hydrolase SleB, domain 1"/>
    <property type="match status" value="1"/>
</dbReference>
<accession>A0A316DED5</accession>
<proteinExistence type="predicted"/>
<dbReference type="AlphaFoldDB" id="A0A316DED5"/>
<keyword evidence="3" id="KW-1185">Reference proteome</keyword>
<organism evidence="2 3">
    <name type="scientific">Tumebacillus permanentifrigoris</name>
    <dbReference type="NCBI Taxonomy" id="378543"/>
    <lineage>
        <taxon>Bacteria</taxon>
        <taxon>Bacillati</taxon>
        <taxon>Bacillota</taxon>
        <taxon>Bacilli</taxon>
        <taxon>Bacillales</taxon>
        <taxon>Alicyclobacillaceae</taxon>
        <taxon>Tumebacillus</taxon>
    </lineage>
</organism>
<protein>
    <submittedName>
        <fullName evidence="2">N-acetylmuramoyl-L-alanine amidase</fullName>
    </submittedName>
</protein>
<dbReference type="Pfam" id="PF07486">
    <property type="entry name" value="Hydrolase_2"/>
    <property type="match status" value="1"/>
</dbReference>
<dbReference type="OrthoDB" id="1642705at2"/>
<dbReference type="GO" id="GO:0016787">
    <property type="term" value="F:hydrolase activity"/>
    <property type="evidence" value="ECO:0007669"/>
    <property type="project" value="InterPro"/>
</dbReference>
<feature type="domain" description="Cell wall hydrolase SleB" evidence="1">
    <location>
        <begin position="24"/>
        <end position="142"/>
    </location>
</feature>
<gene>
    <name evidence="2" type="ORF">C7459_101427</name>
</gene>
<evidence type="ECO:0000313" key="2">
    <source>
        <dbReference type="EMBL" id="PWK16561.1"/>
    </source>
</evidence>
<evidence type="ECO:0000313" key="3">
    <source>
        <dbReference type="Proteomes" id="UP000245634"/>
    </source>
</evidence>
<dbReference type="InterPro" id="IPR042047">
    <property type="entry name" value="SleB_dom1"/>
</dbReference>